<keyword evidence="4" id="KW-1185">Reference proteome</keyword>
<protein>
    <submittedName>
        <fullName evidence="3">Uncharacterized protein</fullName>
    </submittedName>
</protein>
<proteinExistence type="predicted"/>
<dbReference type="EnsemblProtists" id="PYU1_T011716">
    <property type="protein sequence ID" value="PYU1_T011716"/>
    <property type="gene ID" value="PYU1_G011690"/>
</dbReference>
<feature type="coiled-coil region" evidence="1">
    <location>
        <begin position="48"/>
        <end position="75"/>
    </location>
</feature>
<reference evidence="3" key="3">
    <citation type="submission" date="2015-02" db="UniProtKB">
        <authorList>
            <consortium name="EnsemblProtists"/>
        </authorList>
    </citation>
    <scope>IDENTIFICATION</scope>
    <source>
        <strain evidence="3">DAOM BR144</strain>
    </source>
</reference>
<name>K3X3B7_GLOUD</name>
<dbReference type="HOGENOM" id="CLU_036567_0_3_1"/>
<evidence type="ECO:0000313" key="3">
    <source>
        <dbReference type="EnsemblProtists" id="PYU1_T011716"/>
    </source>
</evidence>
<dbReference type="EMBL" id="GL376611">
    <property type="status" value="NOT_ANNOTATED_CDS"/>
    <property type="molecule type" value="Genomic_DNA"/>
</dbReference>
<feature type="region of interest" description="Disordered" evidence="2">
    <location>
        <begin position="1"/>
        <end position="28"/>
    </location>
</feature>
<dbReference type="eggNOG" id="ENOG502RR8H">
    <property type="taxonomic scope" value="Eukaryota"/>
</dbReference>
<evidence type="ECO:0000256" key="1">
    <source>
        <dbReference type="SAM" id="Coils"/>
    </source>
</evidence>
<organism evidence="3 4">
    <name type="scientific">Globisporangium ultimum (strain ATCC 200006 / CBS 805.95 / DAOM BR144)</name>
    <name type="common">Pythium ultimum</name>
    <dbReference type="NCBI Taxonomy" id="431595"/>
    <lineage>
        <taxon>Eukaryota</taxon>
        <taxon>Sar</taxon>
        <taxon>Stramenopiles</taxon>
        <taxon>Oomycota</taxon>
        <taxon>Peronosporomycetes</taxon>
        <taxon>Pythiales</taxon>
        <taxon>Pythiaceae</taxon>
        <taxon>Globisporangium</taxon>
    </lineage>
</organism>
<dbReference type="AlphaFoldDB" id="K3X3B7"/>
<dbReference type="Proteomes" id="UP000019132">
    <property type="component" value="Unassembled WGS sequence"/>
</dbReference>
<dbReference type="InParanoid" id="K3X3B7"/>
<dbReference type="OMA" id="AMRFDIT"/>
<accession>K3X3B7</accession>
<sequence length="396" mass="43923">MTVATRKRGRSDGSVKPHARLQAIAPRTHARGVTADATALASLGDLDRQPNGEEKQKLEQELEKLQAELLGFQYRALMPAAVDGGKTHKPNDQLAGFVGDVLRDAIKAQQLSLASVQAVLSNYVSQQKVSPIVTPIRLGKDPAARRATLQALKEVKLAEGKQFLAERSRGMDLTKLFAEEERFETDDGGFCAMRFDITPLPGVKSVREIFDTLFYFIFNVEISISETLGVLTIREDDESGDKSIAHHRLLATNDHGVQVEFSTVHFSDFNEYESNGDLGSGMIVADFVDCDDLHPYRPAERLRNDISAVLQITPERRKKAHTGLNGGGNDDEEVVITVTRWLRSNLHRPQIDLSPEFLAEMPDRVGHWAKEMLNALIEKRNAINAARAVMQMNAAM</sequence>
<dbReference type="VEuPathDB" id="FungiDB:PYU1_G011690"/>
<reference evidence="4" key="2">
    <citation type="submission" date="2010-04" db="EMBL/GenBank/DDBJ databases">
        <authorList>
            <person name="Buell R."/>
            <person name="Hamilton J."/>
            <person name="Hostetler J."/>
        </authorList>
    </citation>
    <scope>NUCLEOTIDE SEQUENCE [LARGE SCALE GENOMIC DNA]</scope>
    <source>
        <strain evidence="4">DAOM:BR144</strain>
    </source>
</reference>
<evidence type="ECO:0000313" key="4">
    <source>
        <dbReference type="Proteomes" id="UP000019132"/>
    </source>
</evidence>
<keyword evidence="1" id="KW-0175">Coiled coil</keyword>
<reference evidence="4" key="1">
    <citation type="journal article" date="2010" name="Genome Biol.">
        <title>Genome sequence of the necrotrophic plant pathogen Pythium ultimum reveals original pathogenicity mechanisms and effector repertoire.</title>
        <authorList>
            <person name="Levesque C.A."/>
            <person name="Brouwer H."/>
            <person name="Cano L."/>
            <person name="Hamilton J.P."/>
            <person name="Holt C."/>
            <person name="Huitema E."/>
            <person name="Raffaele S."/>
            <person name="Robideau G.P."/>
            <person name="Thines M."/>
            <person name="Win J."/>
            <person name="Zerillo M.M."/>
            <person name="Beakes G.W."/>
            <person name="Boore J.L."/>
            <person name="Busam D."/>
            <person name="Dumas B."/>
            <person name="Ferriera S."/>
            <person name="Fuerstenberg S.I."/>
            <person name="Gachon C.M."/>
            <person name="Gaulin E."/>
            <person name="Govers F."/>
            <person name="Grenville-Briggs L."/>
            <person name="Horner N."/>
            <person name="Hostetler J."/>
            <person name="Jiang R.H."/>
            <person name="Johnson J."/>
            <person name="Krajaejun T."/>
            <person name="Lin H."/>
            <person name="Meijer H.J."/>
            <person name="Moore B."/>
            <person name="Morris P."/>
            <person name="Phuntmart V."/>
            <person name="Puiu D."/>
            <person name="Shetty J."/>
            <person name="Stajich J.E."/>
            <person name="Tripathy S."/>
            <person name="Wawra S."/>
            <person name="van West P."/>
            <person name="Whitty B.R."/>
            <person name="Coutinho P.M."/>
            <person name="Henrissat B."/>
            <person name="Martin F."/>
            <person name="Thomas P.D."/>
            <person name="Tyler B.M."/>
            <person name="De Vries R.P."/>
            <person name="Kamoun S."/>
            <person name="Yandell M."/>
            <person name="Tisserat N."/>
            <person name="Buell C.R."/>
        </authorList>
    </citation>
    <scope>NUCLEOTIDE SEQUENCE</scope>
    <source>
        <strain evidence="4">DAOM:BR144</strain>
    </source>
</reference>
<evidence type="ECO:0000256" key="2">
    <source>
        <dbReference type="SAM" id="MobiDB-lite"/>
    </source>
</evidence>